<name>A0A0L0QT85_VIRPA</name>
<gene>
    <name evidence="3" type="ORF">AFK71_02855</name>
</gene>
<dbReference type="CDD" id="cd01026">
    <property type="entry name" value="TOPRIM_OLD"/>
    <property type="match status" value="1"/>
</dbReference>
<protein>
    <submittedName>
        <fullName evidence="3">ATP-dependent endonuclease</fullName>
    </submittedName>
</protein>
<dbReference type="GO" id="GO:0004519">
    <property type="term" value="F:endonuclease activity"/>
    <property type="evidence" value="ECO:0007669"/>
    <property type="project" value="UniProtKB-KW"/>
</dbReference>
<dbReference type="InterPro" id="IPR041685">
    <property type="entry name" value="AAA_GajA/Old/RecF-like"/>
</dbReference>
<sequence length="641" mass="74760">MYISKLSVKNYRNFGDGKFSIPLKPFTAIIGENNIGKSNLIDCIGLVLSQDITMFKKRFLDVDDINSKTKETFKKSIVNLIDEEIIDESKIKYPDVRVELIFDELDEEQLAVVGDWFYEKTFTKAKLTYWFKPRTGFKRQEWVERQVANLRELLTEGKIKKEELYNHVEFPIDQYEYVIFGGNNPTNKCDPYFLKMLKLEVLDALRDAKKELVANGEYKLLYRILNRNYENDFIEIQSLLGDLNQKLRENKKLDTIKRELTAYLDRVSLSNPTELNSIDFNFSSPEVNEILKKLSIVYGENPVSIERNGLGKNNLLFISLVLSHLASQTDEKTKLAFRVIGIEEPEAHLHPHLQTHLAKNLSKVINLENKEVEKDEEKEKEKKDTQIIITSHSTNITTSIDLNNLVILYRDKEQIKYHYILDGFSNKKEGQDHIKYLKKYLDATNSSMFYARRLILVEGTSEQILVPLFFELHAKKTLESIGSNIINVNGVAFKHFLEIIKNGYFIKCGVLTDRDAGKKTEKRAEKLKEHYKANKDVIAVEINDDTFEKELIKYNLKGKGRELLLRVFKQLHPIKYKEVESNWENQININTYFENIENDKSDFAFALHEELLKDSTGFKIPDYIVSIFKFIMGEENEEKTK</sequence>
<evidence type="ECO:0000313" key="3">
    <source>
        <dbReference type="EMBL" id="KNE21779.1"/>
    </source>
</evidence>
<reference evidence="4" key="1">
    <citation type="submission" date="2015-07" db="EMBL/GenBank/DDBJ databases">
        <title>Fjat-10053 dsm26.</title>
        <authorList>
            <person name="Liu B."/>
            <person name="Wang J."/>
            <person name="Zhu Y."/>
            <person name="Liu G."/>
            <person name="Chen Q."/>
            <person name="Chen Z."/>
            <person name="Lan J."/>
            <person name="Che J."/>
            <person name="Ge C."/>
            <person name="Shi H."/>
            <person name="Pan Z."/>
            <person name="Liu X."/>
        </authorList>
    </citation>
    <scope>NUCLEOTIDE SEQUENCE [LARGE SCALE GENOMIC DNA]</scope>
    <source>
        <strain evidence="4">DSM 26</strain>
    </source>
</reference>
<dbReference type="Gene3D" id="3.40.50.300">
    <property type="entry name" value="P-loop containing nucleotide triphosphate hydrolases"/>
    <property type="match status" value="1"/>
</dbReference>
<dbReference type="PANTHER" id="PTHR43581">
    <property type="entry name" value="ATP/GTP PHOSPHATASE"/>
    <property type="match status" value="1"/>
</dbReference>
<dbReference type="InterPro" id="IPR051396">
    <property type="entry name" value="Bact_Antivir_Def_Nuclease"/>
</dbReference>
<keyword evidence="3" id="KW-0378">Hydrolase</keyword>
<evidence type="ECO:0000259" key="2">
    <source>
        <dbReference type="Pfam" id="PF20469"/>
    </source>
</evidence>
<evidence type="ECO:0000259" key="1">
    <source>
        <dbReference type="Pfam" id="PF13175"/>
    </source>
</evidence>
<dbReference type="Pfam" id="PF20469">
    <property type="entry name" value="OLD-like_TOPRIM"/>
    <property type="match status" value="1"/>
</dbReference>
<accession>A0A0L0QT85</accession>
<dbReference type="PANTHER" id="PTHR43581:SF4">
    <property type="entry name" value="ATP_GTP PHOSPHATASE"/>
    <property type="match status" value="1"/>
</dbReference>
<dbReference type="InterPro" id="IPR027417">
    <property type="entry name" value="P-loop_NTPase"/>
</dbReference>
<keyword evidence="3" id="KW-0255">Endonuclease</keyword>
<dbReference type="SUPFAM" id="SSF52540">
    <property type="entry name" value="P-loop containing nucleoside triphosphate hydrolases"/>
    <property type="match status" value="1"/>
</dbReference>
<dbReference type="Proteomes" id="UP000036780">
    <property type="component" value="Unassembled WGS sequence"/>
</dbReference>
<dbReference type="AlphaFoldDB" id="A0A0L0QT85"/>
<feature type="domain" description="Endonuclease GajA/Old nuclease/RecF-like AAA" evidence="1">
    <location>
        <begin position="1"/>
        <end position="396"/>
    </location>
</feature>
<dbReference type="EMBL" id="LGTO01000004">
    <property type="protein sequence ID" value="KNE21779.1"/>
    <property type="molecule type" value="Genomic_DNA"/>
</dbReference>
<dbReference type="Pfam" id="PF13175">
    <property type="entry name" value="AAA_15"/>
    <property type="match status" value="1"/>
</dbReference>
<dbReference type="GeneID" id="66869479"/>
<dbReference type="InterPro" id="IPR034139">
    <property type="entry name" value="TOPRIM_OLD"/>
</dbReference>
<keyword evidence="3" id="KW-0540">Nuclease</keyword>
<organism evidence="3 4">
    <name type="scientific">Virgibacillus pantothenticus</name>
    <dbReference type="NCBI Taxonomy" id="1473"/>
    <lineage>
        <taxon>Bacteria</taxon>
        <taxon>Bacillati</taxon>
        <taxon>Bacillota</taxon>
        <taxon>Bacilli</taxon>
        <taxon>Bacillales</taxon>
        <taxon>Bacillaceae</taxon>
        <taxon>Virgibacillus</taxon>
    </lineage>
</organism>
<proteinExistence type="predicted"/>
<keyword evidence="4" id="KW-1185">Reference proteome</keyword>
<comment type="caution">
    <text evidence="3">The sequence shown here is derived from an EMBL/GenBank/DDBJ whole genome shotgun (WGS) entry which is preliminary data.</text>
</comment>
<dbReference type="RefSeq" id="WP_050350050.1">
    <property type="nucleotide sequence ID" value="NZ_CP073011.1"/>
</dbReference>
<feature type="domain" description="OLD protein-like TOPRIM" evidence="2">
    <location>
        <begin position="449"/>
        <end position="515"/>
    </location>
</feature>
<dbReference type="PATRIC" id="fig|1473.5.peg.3485"/>
<evidence type="ECO:0000313" key="4">
    <source>
        <dbReference type="Proteomes" id="UP000036780"/>
    </source>
</evidence>
<dbReference type="OrthoDB" id="308933at2"/>